<dbReference type="EMBL" id="LR738855">
    <property type="protein sequence ID" value="VZH85318.1"/>
    <property type="molecule type" value="Genomic_DNA"/>
</dbReference>
<evidence type="ECO:0000313" key="1">
    <source>
        <dbReference type="EMBL" id="VZH85318.1"/>
    </source>
</evidence>
<sequence length="125" mass="12227">MSNPTFRSGPITFEAGQKLEPSTLVKIDGGKAVPASATGAVFGAVTEKADPVNTAKPNAIAIHYGPAAVKLTATGKAEDIKAGDAVYAAVGGKVAKTGTVKVGVAAADGAGGKVLTILNLLPVSA</sequence>
<protein>
    <recommendedName>
        <fullName evidence="3">DUF2190 domain-containing protein</fullName>
    </recommendedName>
</protein>
<dbReference type="Proteomes" id="UP000423525">
    <property type="component" value="Chromosome"/>
</dbReference>
<dbReference type="RefSeq" id="WP_155872894.1">
    <property type="nucleotide sequence ID" value="NZ_LR738855.1"/>
</dbReference>
<gene>
    <name evidence="1" type="ORF">FRC0190_01283</name>
</gene>
<reference evidence="1 2" key="1">
    <citation type="submission" date="2019-11" db="EMBL/GenBank/DDBJ databases">
        <authorList>
            <person name="Brisse S."/>
        </authorList>
    </citation>
    <scope>NUCLEOTIDE SEQUENCE [LARGE SCALE GENOMIC DNA]</scope>
    <source>
        <strain evidence="1">FRC0190</strain>
    </source>
</reference>
<dbReference type="KEGG" id="crf:FRC0190_01283"/>
<evidence type="ECO:0000313" key="2">
    <source>
        <dbReference type="Proteomes" id="UP000423525"/>
    </source>
</evidence>
<organism evidence="1 2">
    <name type="scientific">Corynebacterium rouxii</name>
    <dbReference type="NCBI Taxonomy" id="2719119"/>
    <lineage>
        <taxon>Bacteria</taxon>
        <taxon>Bacillati</taxon>
        <taxon>Actinomycetota</taxon>
        <taxon>Actinomycetes</taxon>
        <taxon>Mycobacteriales</taxon>
        <taxon>Corynebacteriaceae</taxon>
        <taxon>Corynebacterium</taxon>
    </lineage>
</organism>
<evidence type="ECO:0008006" key="3">
    <source>
        <dbReference type="Google" id="ProtNLM"/>
    </source>
</evidence>
<proteinExistence type="predicted"/>
<dbReference type="AlphaFoldDB" id="A0A6I8MG05"/>
<accession>A0A6I8MG05</accession>
<name>A0A6I8MG05_9CORY</name>